<protein>
    <recommendedName>
        <fullName evidence="4">Beta-xylosidase C-terminal Concanavalin A-like domain-containing protein</fullName>
    </recommendedName>
</protein>
<organism evidence="2 3">
    <name type="scientific">Candidatus Gottesmanbacteria bacterium RIFCSPHIGHO2_02_FULL_39_11</name>
    <dbReference type="NCBI Taxonomy" id="1798382"/>
    <lineage>
        <taxon>Bacteria</taxon>
        <taxon>Candidatus Gottesmaniibacteriota</taxon>
    </lineage>
</organism>
<keyword evidence="1" id="KW-0812">Transmembrane</keyword>
<dbReference type="AlphaFoldDB" id="A0A1F5ZKC6"/>
<dbReference type="Gene3D" id="2.60.120.560">
    <property type="entry name" value="Exo-inulinase, domain 1"/>
    <property type="match status" value="1"/>
</dbReference>
<gene>
    <name evidence="2" type="ORF">A3D77_04335</name>
</gene>
<name>A0A1F5ZKC6_9BACT</name>
<dbReference type="InterPro" id="IPR013320">
    <property type="entry name" value="ConA-like_dom_sf"/>
</dbReference>
<reference evidence="2 3" key="1">
    <citation type="journal article" date="2016" name="Nat. Commun.">
        <title>Thousands of microbial genomes shed light on interconnected biogeochemical processes in an aquifer system.</title>
        <authorList>
            <person name="Anantharaman K."/>
            <person name="Brown C.T."/>
            <person name="Hug L.A."/>
            <person name="Sharon I."/>
            <person name="Castelle C.J."/>
            <person name="Probst A.J."/>
            <person name="Thomas B.C."/>
            <person name="Singh A."/>
            <person name="Wilkins M.J."/>
            <person name="Karaoz U."/>
            <person name="Brodie E.L."/>
            <person name="Williams K.H."/>
            <person name="Hubbard S.S."/>
            <person name="Banfield J.F."/>
        </authorList>
    </citation>
    <scope>NUCLEOTIDE SEQUENCE [LARGE SCALE GENOMIC DNA]</scope>
</reference>
<feature type="transmembrane region" description="Helical" evidence="1">
    <location>
        <begin position="33"/>
        <end position="52"/>
    </location>
</feature>
<keyword evidence="1" id="KW-1133">Transmembrane helix</keyword>
<accession>A0A1F5ZKC6</accession>
<keyword evidence="1" id="KW-0472">Membrane</keyword>
<proteinExistence type="predicted"/>
<comment type="caution">
    <text evidence="2">The sequence shown here is derived from an EMBL/GenBank/DDBJ whole genome shotgun (WGS) entry which is preliminary data.</text>
</comment>
<evidence type="ECO:0008006" key="4">
    <source>
        <dbReference type="Google" id="ProtNLM"/>
    </source>
</evidence>
<dbReference type="EMBL" id="MFJL01000044">
    <property type="protein sequence ID" value="OGG12542.1"/>
    <property type="molecule type" value="Genomic_DNA"/>
</dbReference>
<evidence type="ECO:0000313" key="2">
    <source>
        <dbReference type="EMBL" id="OGG12542.1"/>
    </source>
</evidence>
<dbReference type="Proteomes" id="UP000176923">
    <property type="component" value="Unassembled WGS sequence"/>
</dbReference>
<evidence type="ECO:0000256" key="1">
    <source>
        <dbReference type="SAM" id="Phobius"/>
    </source>
</evidence>
<sequence length="441" mass="49260">MIIKLKKIGFDSNKKNNGTEELMDSIAENKKKVISVGIILATVIAGIFLLMAKKSTLFSRKDYAGTPLSSVQLKFTEKNYKLDHSSYDAGAVIKIAYFEKNENWQGQHDFDSDIAIEGESSLLLESRDNQKAESYLEEKFNLSSYEIFKLAVYLETDPSDLESVRLYFANKDKTAYFVYPITNLVKGWNYLKIPKMKFSSVNASKESIAKSKPINNEATSGSSPKDGSLLNWDKVERVGLEVTSRSNVTSTVNFDDLRGLSSEDYLDGWLTTGPLFLDLIKSPEDNVTLQGKNIGASVALIKKLAGVSNFTFKAKLVPMKVNARSGFFIRGNYKTSQGYFFMIDGVGGNRWQILKNGLVDEKDAQTILKNGVINNFAVDDNQPLWLKVEARGDNMKFYLSTDGKSYTKLGEINDSEFKQGGVGIAVYDSGVTLFDDFEFQQ</sequence>
<dbReference type="STRING" id="1798382.A3D77_04335"/>
<dbReference type="SUPFAM" id="SSF49899">
    <property type="entry name" value="Concanavalin A-like lectins/glucanases"/>
    <property type="match status" value="1"/>
</dbReference>
<evidence type="ECO:0000313" key="3">
    <source>
        <dbReference type="Proteomes" id="UP000176923"/>
    </source>
</evidence>